<keyword evidence="3" id="KW-0732">Signal</keyword>
<dbReference type="FunFam" id="2.60.40.2310:FF:000001">
    <property type="entry name" value="Subtilisin-like protease SBT1.5"/>
    <property type="match status" value="1"/>
</dbReference>
<evidence type="ECO:0000259" key="9">
    <source>
        <dbReference type="Pfam" id="PF05922"/>
    </source>
</evidence>
<keyword evidence="5 7" id="KW-0720">Serine protease</keyword>
<dbReference type="GO" id="GO:0006508">
    <property type="term" value="P:proteolysis"/>
    <property type="evidence" value="ECO:0007669"/>
    <property type="project" value="UniProtKB-KW"/>
</dbReference>
<reference evidence="11" key="2">
    <citation type="submission" date="2015-07" db="EMBL/GenBank/DDBJ databases">
        <authorList>
            <person name="Noorani M."/>
        </authorList>
    </citation>
    <scope>NUCLEOTIDE SEQUENCE</scope>
    <source>
        <strain evidence="11">Yugu1</strain>
    </source>
</reference>
<sequence>MEWNRDLNLVSYMQCATTRLLGCIHVMVTLYIVYLGERQHEDADLVTASHHDMLASVLGSMHGFSGFVAMLTELQAMKIRGLLPGVESIRKNEMHSVHTTRSWDFMGLPYNQPNGLLANAKMGADIIIGVLDSGIWPESPSFHDDGYRPPPSKWKGICQIGDSFGPEKCNGKIIGARWYTAGVDKALLNGEFLSPRDANDHGTHTASTAAGNLVHNVSLHGLAAGDARGGAPRARISVYKVCWGIRSVRLICSEAAAAKAIDDAIHDGVDVLSISMYGPLLLPASLHAVAKGISVTVQNMAPWLLTVAAATIDQLFPTTITLGRGQKLVGQSLFTDVKEGNRFHKLELFLNNFYLRKFPRLFCYHFLQEKSVFSIPLFGSMIRKFIDSWFCFTTTTVLPVERLVQIAKTVRLNGGRGFIYTQHSTDLLDICTSVSMSTPCVAINKEVSYQIYQYYRTNKIPQAKISLTQTMIGGGILAPKVAAFSSQGPSQGPRGAKDSQACLIDMLQIWCHTAGSFMFLFPQPDIAAPGVNILAAAPQIGIYKEYGISYLNSGTSMSCPHVSGIVALLKSLHPDWSPAALKSALMTTALVTDNNGLPLLADGSPAKIADPFDFGAGFVNPIKASDPGLIYDIEPLDYQKLLRNCSILSDTEGTCPVIERSLLNLNLPSIAIRNLKTSETVLRTVTNVGQPDAVYKAFFEPPTGVEMSVEPTMLMFGKKRSQSFKVTFKAMHKVQGDYSFGNLVWHDGGSHWVRIPIAVRVVIQNLYSTVF</sequence>
<dbReference type="EMBL" id="CM003535">
    <property type="protein sequence ID" value="RCV37580.1"/>
    <property type="molecule type" value="Genomic_DNA"/>
</dbReference>
<dbReference type="PANTHER" id="PTHR10795">
    <property type="entry name" value="PROPROTEIN CONVERTASE SUBTILISIN/KEXIN"/>
    <property type="match status" value="1"/>
</dbReference>
<evidence type="ECO:0000256" key="6">
    <source>
        <dbReference type="PIRSR" id="PIRSR615500-1"/>
    </source>
</evidence>
<feature type="domain" description="Peptidase S8/S53" evidence="8">
    <location>
        <begin position="123"/>
        <end position="276"/>
    </location>
</feature>
<dbReference type="Pfam" id="PF17766">
    <property type="entry name" value="fn3_6"/>
    <property type="match status" value="1"/>
</dbReference>
<reference evidence="11" key="1">
    <citation type="journal article" date="2012" name="Nat. Biotechnol.">
        <title>Reference genome sequence of the model plant Setaria.</title>
        <authorList>
            <person name="Bennetzen J.L."/>
            <person name="Schmutz J."/>
            <person name="Wang H."/>
            <person name="Percifield R."/>
            <person name="Hawkins J."/>
            <person name="Pontaroli A.C."/>
            <person name="Estep M."/>
            <person name="Feng L."/>
            <person name="Vaughn J.N."/>
            <person name="Grimwood J."/>
            <person name="Jenkins J."/>
            <person name="Barry K."/>
            <person name="Lindquist E."/>
            <person name="Hellsten U."/>
            <person name="Deshpande S."/>
            <person name="Wang X."/>
            <person name="Wu X."/>
            <person name="Mitros T."/>
            <person name="Triplett J."/>
            <person name="Yang X."/>
            <person name="Ye C.Y."/>
            <person name="Mauro-Herrera M."/>
            <person name="Wang L."/>
            <person name="Li P."/>
            <person name="Sharma M."/>
            <person name="Sharma R."/>
            <person name="Ronald P.C."/>
            <person name="Panaud O."/>
            <person name="Kellogg E.A."/>
            <person name="Brutnell T.P."/>
            <person name="Doust A.N."/>
            <person name="Tuskan G.A."/>
            <person name="Rokhsar D."/>
            <person name="Devos K.M."/>
        </authorList>
    </citation>
    <scope>NUCLEOTIDE SEQUENCE [LARGE SCALE GENOMIC DNA]</scope>
    <source>
        <strain evidence="11">Yugu1</strain>
    </source>
</reference>
<dbReference type="InterPro" id="IPR010259">
    <property type="entry name" value="S8pro/Inhibitor_I9"/>
</dbReference>
<dbReference type="Gene3D" id="3.40.50.200">
    <property type="entry name" value="Peptidase S8/S53 domain"/>
    <property type="match status" value="1"/>
</dbReference>
<dbReference type="InterPro" id="IPR023828">
    <property type="entry name" value="Peptidase_S8_Ser-AS"/>
</dbReference>
<comment type="similarity">
    <text evidence="1 7">Belongs to the peptidase S8 family.</text>
</comment>
<dbReference type="PRINTS" id="PR00723">
    <property type="entry name" value="SUBTILISIN"/>
</dbReference>
<evidence type="ECO:0000259" key="8">
    <source>
        <dbReference type="Pfam" id="PF00082"/>
    </source>
</evidence>
<dbReference type="PROSITE" id="PS51892">
    <property type="entry name" value="SUBTILASE"/>
    <property type="match status" value="1"/>
</dbReference>
<evidence type="ECO:0000313" key="11">
    <source>
        <dbReference type="EMBL" id="RCV37580.1"/>
    </source>
</evidence>
<dbReference type="Gene3D" id="3.30.70.80">
    <property type="entry name" value="Peptidase S8 propeptide/proteinase inhibitor I9"/>
    <property type="match status" value="1"/>
</dbReference>
<dbReference type="SUPFAM" id="SSF52743">
    <property type="entry name" value="Subtilisin-like"/>
    <property type="match status" value="1"/>
</dbReference>
<dbReference type="InterPro" id="IPR015500">
    <property type="entry name" value="Peptidase_S8_subtilisin-rel"/>
</dbReference>
<dbReference type="CDD" id="cd02120">
    <property type="entry name" value="PA_subtilisin_like"/>
    <property type="match status" value="1"/>
</dbReference>
<gene>
    <name evidence="11" type="ORF">SETIT_8G075100v2</name>
</gene>
<evidence type="ECO:0000256" key="4">
    <source>
        <dbReference type="ARBA" id="ARBA00022801"/>
    </source>
</evidence>
<evidence type="ECO:0008006" key="12">
    <source>
        <dbReference type="Google" id="ProtNLM"/>
    </source>
</evidence>
<evidence type="ECO:0000256" key="3">
    <source>
        <dbReference type="ARBA" id="ARBA00022729"/>
    </source>
</evidence>
<organism evidence="11">
    <name type="scientific">Setaria italica</name>
    <name type="common">Foxtail millet</name>
    <name type="synonym">Panicum italicum</name>
    <dbReference type="NCBI Taxonomy" id="4555"/>
    <lineage>
        <taxon>Eukaryota</taxon>
        <taxon>Viridiplantae</taxon>
        <taxon>Streptophyta</taxon>
        <taxon>Embryophyta</taxon>
        <taxon>Tracheophyta</taxon>
        <taxon>Spermatophyta</taxon>
        <taxon>Magnoliopsida</taxon>
        <taxon>Liliopsida</taxon>
        <taxon>Poales</taxon>
        <taxon>Poaceae</taxon>
        <taxon>PACMAD clade</taxon>
        <taxon>Panicoideae</taxon>
        <taxon>Panicodae</taxon>
        <taxon>Paniceae</taxon>
        <taxon>Cenchrinae</taxon>
        <taxon>Setaria</taxon>
    </lineage>
</organism>
<dbReference type="Pfam" id="PF00082">
    <property type="entry name" value="Peptidase_S8"/>
    <property type="match status" value="2"/>
</dbReference>
<feature type="active site" description="Charge relay system" evidence="6 7">
    <location>
        <position position="132"/>
    </location>
</feature>
<feature type="active site" description="Charge relay system" evidence="6 7">
    <location>
        <position position="556"/>
    </location>
</feature>
<dbReference type="InterPro" id="IPR041469">
    <property type="entry name" value="Subtilisin-like_FN3"/>
</dbReference>
<evidence type="ECO:0000256" key="1">
    <source>
        <dbReference type="ARBA" id="ARBA00011073"/>
    </source>
</evidence>
<dbReference type="PROSITE" id="PS00138">
    <property type="entry name" value="SUBTILASE_SER"/>
    <property type="match status" value="1"/>
</dbReference>
<feature type="domain" description="Inhibitor I9" evidence="9">
    <location>
        <begin position="31"/>
        <end position="96"/>
    </location>
</feature>
<feature type="domain" description="Subtilisin-like protease fibronectin type-III" evidence="10">
    <location>
        <begin position="664"/>
        <end position="759"/>
    </location>
</feature>
<keyword evidence="2 7" id="KW-0645">Protease</keyword>
<dbReference type="InterPro" id="IPR045051">
    <property type="entry name" value="SBT"/>
</dbReference>
<dbReference type="Pfam" id="PF05922">
    <property type="entry name" value="Inhibitor_I9"/>
    <property type="match status" value="1"/>
</dbReference>
<dbReference type="AlphaFoldDB" id="A0A368S6V9"/>
<evidence type="ECO:0000259" key="10">
    <source>
        <dbReference type="Pfam" id="PF17766"/>
    </source>
</evidence>
<dbReference type="InterPro" id="IPR000209">
    <property type="entry name" value="Peptidase_S8/S53_dom"/>
</dbReference>
<dbReference type="GO" id="GO:0004252">
    <property type="term" value="F:serine-type endopeptidase activity"/>
    <property type="evidence" value="ECO:0007669"/>
    <property type="project" value="UniProtKB-UniRule"/>
</dbReference>
<feature type="active site" description="Charge relay system" evidence="6 7">
    <location>
        <position position="201"/>
    </location>
</feature>
<dbReference type="InterPro" id="IPR036852">
    <property type="entry name" value="Peptidase_S8/S53_dom_sf"/>
</dbReference>
<feature type="domain" description="Peptidase S8/S53" evidence="8">
    <location>
        <begin position="523"/>
        <end position="594"/>
    </location>
</feature>
<evidence type="ECO:0000256" key="5">
    <source>
        <dbReference type="ARBA" id="ARBA00022825"/>
    </source>
</evidence>
<evidence type="ECO:0000256" key="2">
    <source>
        <dbReference type="ARBA" id="ARBA00022670"/>
    </source>
</evidence>
<name>A0A368S6V9_SETIT</name>
<protein>
    <recommendedName>
        <fullName evidence="12">Subtilisin-like protease fibronectin type-III domain-containing protein</fullName>
    </recommendedName>
</protein>
<dbReference type="Gene3D" id="2.60.40.2310">
    <property type="match status" value="1"/>
</dbReference>
<dbReference type="InterPro" id="IPR037045">
    <property type="entry name" value="S8pro/Inhibitor_I9_sf"/>
</dbReference>
<evidence type="ECO:0000256" key="7">
    <source>
        <dbReference type="PROSITE-ProRule" id="PRU01240"/>
    </source>
</evidence>
<dbReference type="OrthoDB" id="206201at2759"/>
<dbReference type="Gene3D" id="3.50.30.30">
    <property type="match status" value="1"/>
</dbReference>
<keyword evidence="4 7" id="KW-0378">Hydrolase</keyword>
<accession>A0A368S6V9</accession>
<proteinExistence type="inferred from homology"/>